<evidence type="ECO:0000256" key="4">
    <source>
        <dbReference type="ARBA" id="ARBA00023163"/>
    </source>
</evidence>
<dbReference type="GO" id="GO:0003677">
    <property type="term" value="F:DNA binding"/>
    <property type="evidence" value="ECO:0007669"/>
    <property type="project" value="InterPro"/>
</dbReference>
<evidence type="ECO:0000256" key="2">
    <source>
        <dbReference type="ARBA" id="ARBA00023015"/>
    </source>
</evidence>
<keyword evidence="2 5" id="KW-0805">Transcription regulation</keyword>
<dbReference type="Proteomes" id="UP000600865">
    <property type="component" value="Unassembled WGS sequence"/>
</dbReference>
<keyword evidence="4 5" id="KW-0804">Transcription</keyword>
<name>A0A918NI39_9PROT</name>
<dbReference type="EMBL" id="BMYV01000003">
    <property type="protein sequence ID" value="GGX74719.1"/>
    <property type="molecule type" value="Genomic_DNA"/>
</dbReference>
<keyword evidence="8" id="KW-1185">Reference proteome</keyword>
<dbReference type="Gene3D" id="3.30.450.40">
    <property type="match status" value="1"/>
</dbReference>
<dbReference type="InterPro" id="IPR002571">
    <property type="entry name" value="HrcA"/>
</dbReference>
<dbReference type="Gene3D" id="3.30.390.60">
    <property type="entry name" value="Heat-inducible transcription repressor hrca homolog, domain 3"/>
    <property type="match status" value="1"/>
</dbReference>
<proteinExistence type="inferred from homology"/>
<dbReference type="Gene3D" id="1.10.10.10">
    <property type="entry name" value="Winged helix-like DNA-binding domain superfamily/Winged helix DNA-binding domain"/>
    <property type="match status" value="1"/>
</dbReference>
<dbReference type="SUPFAM" id="SSF55781">
    <property type="entry name" value="GAF domain-like"/>
    <property type="match status" value="1"/>
</dbReference>
<gene>
    <name evidence="5 7" type="primary">hrcA</name>
    <name evidence="7" type="ORF">GCM10011309_26110</name>
</gene>
<comment type="similarity">
    <text evidence="5">Belongs to the HrcA family.</text>
</comment>
<dbReference type="InterPro" id="IPR029016">
    <property type="entry name" value="GAF-like_dom_sf"/>
</dbReference>
<evidence type="ECO:0000259" key="6">
    <source>
        <dbReference type="Pfam" id="PF01628"/>
    </source>
</evidence>
<keyword evidence="1 5" id="KW-0678">Repressor</keyword>
<dbReference type="PANTHER" id="PTHR34824:SF1">
    <property type="entry name" value="HEAT-INDUCIBLE TRANSCRIPTION REPRESSOR HRCA"/>
    <property type="match status" value="1"/>
</dbReference>
<dbReference type="NCBIfam" id="TIGR00331">
    <property type="entry name" value="hrcA"/>
    <property type="match status" value="1"/>
</dbReference>
<accession>A0A918NI39</accession>
<dbReference type="GO" id="GO:0045892">
    <property type="term" value="P:negative regulation of DNA-templated transcription"/>
    <property type="evidence" value="ECO:0007669"/>
    <property type="project" value="UniProtKB-UniRule"/>
</dbReference>
<dbReference type="InterPro" id="IPR036388">
    <property type="entry name" value="WH-like_DNA-bd_sf"/>
</dbReference>
<evidence type="ECO:0000256" key="3">
    <source>
        <dbReference type="ARBA" id="ARBA00023016"/>
    </source>
</evidence>
<dbReference type="PIRSF" id="PIRSF005485">
    <property type="entry name" value="HrcA"/>
    <property type="match status" value="1"/>
</dbReference>
<dbReference type="HAMAP" id="MF_00081">
    <property type="entry name" value="HrcA"/>
    <property type="match status" value="1"/>
</dbReference>
<comment type="function">
    <text evidence="5">Negative regulator of class I heat shock genes (grpE-dnaK-dnaJ and groELS operons). Prevents heat-shock induction of these operons.</text>
</comment>
<evidence type="ECO:0000313" key="8">
    <source>
        <dbReference type="Proteomes" id="UP000600865"/>
    </source>
</evidence>
<feature type="domain" description="Heat-inducible transcription repressor HrcA C-terminal" evidence="6">
    <location>
        <begin position="118"/>
        <end position="345"/>
    </location>
</feature>
<reference evidence="7 8" key="1">
    <citation type="journal article" date="2014" name="Int. J. Syst. Evol. Microbiol.">
        <title>Complete genome sequence of Corynebacterium casei LMG S-19264T (=DSM 44701T), isolated from a smear-ripened cheese.</title>
        <authorList>
            <consortium name="US DOE Joint Genome Institute (JGI-PGF)"/>
            <person name="Walter F."/>
            <person name="Albersmeier A."/>
            <person name="Kalinowski J."/>
            <person name="Ruckert C."/>
        </authorList>
    </citation>
    <scope>NUCLEOTIDE SEQUENCE [LARGE SCALE GENOMIC DNA]</scope>
    <source>
        <strain evidence="7 8">KCTC 23968</strain>
    </source>
</reference>
<dbReference type="Pfam" id="PF01628">
    <property type="entry name" value="HrcA"/>
    <property type="match status" value="1"/>
</dbReference>
<evidence type="ECO:0000256" key="1">
    <source>
        <dbReference type="ARBA" id="ARBA00022491"/>
    </source>
</evidence>
<protein>
    <recommendedName>
        <fullName evidence="5">Heat-inducible transcription repressor HrcA</fullName>
    </recommendedName>
</protein>
<comment type="caution">
    <text evidence="7">The sequence shown here is derived from an EMBL/GenBank/DDBJ whole genome shotgun (WGS) entry which is preliminary data.</text>
</comment>
<dbReference type="PANTHER" id="PTHR34824">
    <property type="entry name" value="HEAT-INDUCIBLE TRANSCRIPTION REPRESSOR HRCA"/>
    <property type="match status" value="1"/>
</dbReference>
<dbReference type="AlphaFoldDB" id="A0A918NI39"/>
<dbReference type="InterPro" id="IPR021153">
    <property type="entry name" value="HrcA_C"/>
</dbReference>
<evidence type="ECO:0000256" key="5">
    <source>
        <dbReference type="HAMAP-Rule" id="MF_00081"/>
    </source>
</evidence>
<keyword evidence="3 5" id="KW-0346">Stress response</keyword>
<dbReference type="RefSeq" id="WP_189586960.1">
    <property type="nucleotide sequence ID" value="NZ_BMYV01000003.1"/>
</dbReference>
<sequence length="361" mass="38918">MSNPSTFAPSFSLADMDMRARDIFRDVVEGYLETGLPVGSKTLALSGGRSLSPATIRSVMAELSRYGLLTSAHASAGRVPTQAGLRLFVDGLLEIGDIGKAERNTVEAKLAAAGQDPEALMQNASAMLAGLTGGAGLVLAPLSGTQERALRHVEFVNLDGDQALVVLVHEDGAVENRIMARPAGLLPSSLERAGNFLSARLKGRRLSEAREDVLAEIAAGEAQIDVAAATLIKKGLAEWSEPEDRQRRSLIVRGQSHLLDNLEARTDVERIRQLFDDLERKEELIDLMDRTEDADGVKIFIGSENPLFSLSGSSVVIAPYRDQQSNILGALGVIGPTRLNYARVIPMMDYTAQLLGRLLHR</sequence>
<dbReference type="InterPro" id="IPR023120">
    <property type="entry name" value="WHTH_transcript_rep_HrcA_IDD"/>
</dbReference>
<dbReference type="SUPFAM" id="SSF46785">
    <property type="entry name" value="Winged helix' DNA-binding domain"/>
    <property type="match status" value="1"/>
</dbReference>
<dbReference type="InterPro" id="IPR036390">
    <property type="entry name" value="WH_DNA-bd_sf"/>
</dbReference>
<evidence type="ECO:0000313" key="7">
    <source>
        <dbReference type="EMBL" id="GGX74719.1"/>
    </source>
</evidence>
<organism evidence="7 8">
    <name type="scientific">Litorimonas cladophorae</name>
    <dbReference type="NCBI Taxonomy" id="1220491"/>
    <lineage>
        <taxon>Bacteria</taxon>
        <taxon>Pseudomonadati</taxon>
        <taxon>Pseudomonadota</taxon>
        <taxon>Alphaproteobacteria</taxon>
        <taxon>Maricaulales</taxon>
        <taxon>Robiginitomaculaceae</taxon>
    </lineage>
</organism>